<dbReference type="Gene3D" id="3.50.50.60">
    <property type="entry name" value="FAD/NAD(P)-binding domain"/>
    <property type="match status" value="1"/>
</dbReference>
<dbReference type="GO" id="GO:0045454">
    <property type="term" value="P:cell redox homeostasis"/>
    <property type="evidence" value="ECO:0007669"/>
    <property type="project" value="InterPro"/>
</dbReference>
<dbReference type="PRINTS" id="PR00411">
    <property type="entry name" value="PNDRDTASEI"/>
</dbReference>
<dbReference type="AlphaFoldDB" id="A0A1C9CX57"/>
<dbReference type="SUPFAM" id="SSF51905">
    <property type="entry name" value="FAD/NAD(P)-binding domain"/>
    <property type="match status" value="1"/>
</dbReference>
<dbReference type="PRINTS" id="PR00368">
    <property type="entry name" value="FADPNR"/>
</dbReference>
<keyword evidence="12" id="KW-0520">NAD</keyword>
<evidence type="ECO:0000256" key="8">
    <source>
        <dbReference type="ARBA" id="ARBA00023157"/>
    </source>
</evidence>
<feature type="active site" description="Proton acceptor" evidence="11">
    <location>
        <position position="521"/>
    </location>
</feature>
<dbReference type="InterPro" id="IPR001100">
    <property type="entry name" value="Pyr_nuc-diS_OxRdtase"/>
</dbReference>
<keyword evidence="15" id="KW-0732">Signal</keyword>
<dbReference type="GO" id="GO:0005829">
    <property type="term" value="C:cytosol"/>
    <property type="evidence" value="ECO:0007669"/>
    <property type="project" value="TreeGrafter"/>
</dbReference>
<keyword evidence="9 14" id="KW-0676">Redox-active center</keyword>
<keyword evidence="6" id="KW-0521">NADP</keyword>
<evidence type="ECO:0000256" key="4">
    <source>
        <dbReference type="ARBA" id="ARBA00022630"/>
    </source>
</evidence>
<organism evidence="18">
    <name type="scientific">Babesia microti</name>
    <dbReference type="NCBI Taxonomy" id="5868"/>
    <lineage>
        <taxon>Eukaryota</taxon>
        <taxon>Sar</taxon>
        <taxon>Alveolata</taxon>
        <taxon>Apicomplexa</taxon>
        <taxon>Aconoidasida</taxon>
        <taxon>Piroplasmida</taxon>
        <taxon>Babesiidae</taxon>
        <taxon>Babesia</taxon>
    </lineage>
</organism>
<dbReference type="SUPFAM" id="SSF55424">
    <property type="entry name" value="FAD/NAD-linked reductases, dimerisation (C-terminal) domain"/>
    <property type="match status" value="1"/>
</dbReference>
<dbReference type="InterPro" id="IPR046952">
    <property type="entry name" value="GSHR/TRXR-like"/>
</dbReference>
<keyword evidence="5 12" id="KW-0274">FAD</keyword>
<evidence type="ECO:0000259" key="17">
    <source>
        <dbReference type="Pfam" id="PF07992"/>
    </source>
</evidence>
<keyword evidence="12" id="KW-0547">Nucleotide-binding</keyword>
<feature type="binding site" evidence="12">
    <location>
        <position position="330"/>
    </location>
    <ligand>
        <name>NAD(+)</name>
        <dbReference type="ChEBI" id="CHEBI:57540"/>
    </ligand>
</feature>
<dbReference type="GO" id="GO:0004362">
    <property type="term" value="F:glutathione-disulfide reductase (NADPH) activity"/>
    <property type="evidence" value="ECO:0007669"/>
    <property type="project" value="TreeGrafter"/>
</dbReference>
<evidence type="ECO:0000256" key="2">
    <source>
        <dbReference type="ARBA" id="ARBA00012610"/>
    </source>
</evidence>
<dbReference type="GO" id="GO:0034599">
    <property type="term" value="P:cellular response to oxidative stress"/>
    <property type="evidence" value="ECO:0007669"/>
    <property type="project" value="TreeGrafter"/>
</dbReference>
<evidence type="ECO:0000256" key="10">
    <source>
        <dbReference type="ARBA" id="ARBA00053237"/>
    </source>
</evidence>
<dbReference type="PANTHER" id="PTHR42737">
    <property type="entry name" value="GLUTATHIONE REDUCTASE"/>
    <property type="match status" value="1"/>
</dbReference>
<dbReference type="GO" id="GO:0006749">
    <property type="term" value="P:glutathione metabolic process"/>
    <property type="evidence" value="ECO:0007669"/>
    <property type="project" value="TreeGrafter"/>
</dbReference>
<dbReference type="NCBIfam" id="TIGR01438">
    <property type="entry name" value="TGR"/>
    <property type="match status" value="1"/>
</dbReference>
<evidence type="ECO:0000256" key="12">
    <source>
        <dbReference type="PIRSR" id="PIRSR000350-3"/>
    </source>
</evidence>
<evidence type="ECO:0000256" key="1">
    <source>
        <dbReference type="ARBA" id="ARBA00007532"/>
    </source>
</evidence>
<evidence type="ECO:0000256" key="5">
    <source>
        <dbReference type="ARBA" id="ARBA00022827"/>
    </source>
</evidence>
<keyword evidence="7 14" id="KW-0560">Oxidoreductase</keyword>
<evidence type="ECO:0000256" key="15">
    <source>
        <dbReference type="SAM" id="SignalP"/>
    </source>
</evidence>
<dbReference type="InterPro" id="IPR012999">
    <property type="entry name" value="Pyr_OxRdtase_I_AS"/>
</dbReference>
<evidence type="ECO:0000259" key="16">
    <source>
        <dbReference type="Pfam" id="PF02852"/>
    </source>
</evidence>
<feature type="signal peptide" evidence="15">
    <location>
        <begin position="1"/>
        <end position="18"/>
    </location>
</feature>
<evidence type="ECO:0000256" key="13">
    <source>
        <dbReference type="PIRSR" id="PIRSR000350-4"/>
    </source>
</evidence>
<dbReference type="InterPro" id="IPR004099">
    <property type="entry name" value="Pyr_nucl-diS_OxRdtase_dimer"/>
</dbReference>
<dbReference type="EC" id="1.8.1.9" evidence="2"/>
<evidence type="ECO:0000256" key="14">
    <source>
        <dbReference type="RuleBase" id="RU003691"/>
    </source>
</evidence>
<dbReference type="SMR" id="A0A1C9CX57"/>
<dbReference type="GO" id="GO:0005739">
    <property type="term" value="C:mitochondrion"/>
    <property type="evidence" value="ECO:0007669"/>
    <property type="project" value="TreeGrafter"/>
</dbReference>
<dbReference type="FunFam" id="3.50.50.60:FF:000190">
    <property type="entry name" value="Thioredoxin reductase"/>
    <property type="match status" value="1"/>
</dbReference>
<evidence type="ECO:0000256" key="6">
    <source>
        <dbReference type="ARBA" id="ARBA00022857"/>
    </source>
</evidence>
<keyword evidence="8" id="KW-1015">Disulfide bond</keyword>
<gene>
    <name evidence="18" type="primary">TrxR</name>
</gene>
<evidence type="ECO:0000313" key="18">
    <source>
        <dbReference type="EMBL" id="AON76718.1"/>
    </source>
</evidence>
<evidence type="ECO:0000256" key="7">
    <source>
        <dbReference type="ARBA" id="ARBA00023002"/>
    </source>
</evidence>
<comment type="function">
    <text evidence="10">Catalyzes the transfer of electrons from NADPH to thioredoxins TRX1, TRX2 and TRX3, which in turn act as reductants of disulfide containing proteins. Able to reduce nitroglutathione (GSNO), a compound involved in the transport of nitric oxide (NO); however, TRX1 is more efficient in reducing GSNO. Has no catalytic activity towards oxidized glutathione (GSSG).</text>
</comment>
<dbReference type="InterPro" id="IPR023753">
    <property type="entry name" value="FAD/NAD-binding_dom"/>
</dbReference>
<feature type="binding site" evidence="12">
    <location>
        <position position="370"/>
    </location>
    <ligand>
        <name>FAD</name>
        <dbReference type="ChEBI" id="CHEBI:57692"/>
    </ligand>
</feature>
<comment type="cofactor">
    <cofactor evidence="12">
        <name>FAD</name>
        <dbReference type="ChEBI" id="CHEBI:57692"/>
    </cofactor>
    <text evidence="12">Binds 1 FAD per subunit.</text>
</comment>
<feature type="binding site" evidence="12">
    <location>
        <position position="114"/>
    </location>
    <ligand>
        <name>FAD</name>
        <dbReference type="ChEBI" id="CHEBI:57692"/>
    </ligand>
</feature>
<evidence type="ECO:0000256" key="3">
    <source>
        <dbReference type="ARBA" id="ARBA00018719"/>
    </source>
</evidence>
<dbReference type="Pfam" id="PF02852">
    <property type="entry name" value="Pyr_redox_dim"/>
    <property type="match status" value="1"/>
</dbReference>
<sequence length="553" mass="60329">MILRAGLLIIAAVRPLCPQIYHAAHHSPKLSNLLDKNFLFIAPKTNFVSRKMSTDAVKYDFAVIGGGPGGMAAAKEAARLGAKVIIFDHVKPSHRGTSWGFGGVCVNVGCVPKKLMHYASLLGVARQDIKKLGYQINDVDSTINWTTIKDLVSNYIKMLNFSYRSSLIVKGVKYVNRRVSLKSANEITYTDTDGREIVVCAKYILLAIGDRPHTPPEIDKSLVITSDDLFYLNNDPGKTLVVGASYVALECAGFLTGMGYHVTVAVRSIVLRGFDRQCSEKVANLMENTGTHFKYGILPINIVKECDGKLKVVFSDNSIDTFDTVLYATGRSPDLADMNLQNVGIQLSPNGRIIAENDQTSVPNVFAVGDIVENRPQLAPVAIKAGEMLSRRLFGNSKQMMDYSNIPTTIFTPYEFSTCGLSEEQAIDKYGENNLTIYLSEFTSLEQSLAHRMKTRHLITDEFDTDLPPTCLSKLIVEKGTDLVVGIHFVGPNAGEVMQGMALAMKLGVKKSDFDLTLGIHPTDAESFMNLNVTKDSGESWVSSGGCGGGKCG</sequence>
<dbReference type="VEuPathDB" id="PiroplasmaDB:BMR1_02g03520"/>
<dbReference type="GO" id="GO:0050660">
    <property type="term" value="F:flavin adenine dinucleotide binding"/>
    <property type="evidence" value="ECO:0007669"/>
    <property type="project" value="InterPro"/>
</dbReference>
<dbReference type="EMBL" id="KU845266">
    <property type="protein sequence ID" value="AON76718.1"/>
    <property type="molecule type" value="mRNA"/>
</dbReference>
<reference evidence="18" key="1">
    <citation type="journal article" date="2016" name="Parasitol. Res.">
        <title>Identification of a thioredoxin reductase from Babesia microti during mammalian infection.</title>
        <authorList>
            <person name="Zhao S."/>
            <person name="Gong H."/>
            <person name="Zhou Y."/>
            <person name="Zhang H."/>
            <person name="Cao J."/>
            <person name="Zhou J."/>
        </authorList>
    </citation>
    <scope>NUCLEOTIDE SEQUENCE</scope>
</reference>
<protein>
    <recommendedName>
        <fullName evidence="3">Thioredoxin reductase</fullName>
        <ecNumber evidence="2">1.8.1.9</ecNumber>
    </recommendedName>
</protein>
<evidence type="ECO:0000256" key="9">
    <source>
        <dbReference type="ARBA" id="ARBA00023284"/>
    </source>
</evidence>
<evidence type="ECO:0000256" key="11">
    <source>
        <dbReference type="PIRSR" id="PIRSR000350-2"/>
    </source>
</evidence>
<accession>A0A1C9CX57</accession>
<keyword evidence="4 14" id="KW-0285">Flavoprotein</keyword>
<name>A0A1C9CX57_BABMI</name>
<feature type="chain" id="PRO_5008894259" description="Thioredoxin reductase" evidence="15">
    <location>
        <begin position="19"/>
        <end position="553"/>
    </location>
</feature>
<dbReference type="PANTHER" id="PTHR42737:SF2">
    <property type="entry name" value="GLUTATHIONE REDUCTASE"/>
    <property type="match status" value="1"/>
</dbReference>
<dbReference type="InterPro" id="IPR006338">
    <property type="entry name" value="Thioredoxin/glutathione_Rdtase"/>
</dbReference>
<dbReference type="InterPro" id="IPR036188">
    <property type="entry name" value="FAD/NAD-bd_sf"/>
</dbReference>
<dbReference type="InterPro" id="IPR016156">
    <property type="entry name" value="FAD/NAD-linked_Rdtase_dimer_sf"/>
</dbReference>
<feature type="domain" description="Pyridine nucleotide-disulphide oxidoreductase dimerisation" evidence="16">
    <location>
        <begin position="406"/>
        <end position="530"/>
    </location>
</feature>
<feature type="domain" description="FAD/NAD(P)-binding" evidence="17">
    <location>
        <begin position="59"/>
        <end position="386"/>
    </location>
</feature>
<dbReference type="Pfam" id="PF07992">
    <property type="entry name" value="Pyr_redox_2"/>
    <property type="match status" value="1"/>
</dbReference>
<proteinExistence type="evidence at transcript level"/>
<feature type="disulfide bond" description="Redox-active" evidence="13">
    <location>
        <begin position="105"/>
        <end position="110"/>
    </location>
</feature>
<comment type="similarity">
    <text evidence="1 14">Belongs to the class-I pyridine nucleotide-disulfide oxidoreductase family.</text>
</comment>
<dbReference type="GO" id="GO:0004791">
    <property type="term" value="F:thioredoxin-disulfide reductase (NADPH) activity"/>
    <property type="evidence" value="ECO:0007669"/>
    <property type="project" value="UniProtKB-EC"/>
</dbReference>
<dbReference type="PIRSF" id="PIRSF000350">
    <property type="entry name" value="Mercury_reductase_MerA"/>
    <property type="match status" value="1"/>
</dbReference>
<feature type="binding site" evidence="12">
    <location>
        <begin position="243"/>
        <end position="250"/>
    </location>
    <ligand>
        <name>NAD(+)</name>
        <dbReference type="ChEBI" id="CHEBI:57540"/>
    </ligand>
</feature>
<dbReference type="PROSITE" id="PS00076">
    <property type="entry name" value="PYRIDINE_REDOX_1"/>
    <property type="match status" value="1"/>
</dbReference>